<keyword evidence="2" id="KW-0732">Signal</keyword>
<feature type="chain" id="PRO_5038510135" evidence="2">
    <location>
        <begin position="24"/>
        <end position="137"/>
    </location>
</feature>
<evidence type="ECO:0000256" key="2">
    <source>
        <dbReference type="SAM" id="SignalP"/>
    </source>
</evidence>
<dbReference type="EMBL" id="SGWW01000001">
    <property type="protein sequence ID" value="RZS59312.1"/>
    <property type="molecule type" value="Genomic_DNA"/>
</dbReference>
<reference evidence="3 4" key="1">
    <citation type="journal article" date="2015" name="Stand. Genomic Sci.">
        <title>Genomic Encyclopedia of Bacterial and Archaeal Type Strains, Phase III: the genomes of soil and plant-associated and newly described type strains.</title>
        <authorList>
            <person name="Whitman W.B."/>
            <person name="Woyke T."/>
            <person name="Klenk H.P."/>
            <person name="Zhou Y."/>
            <person name="Lilburn T.G."/>
            <person name="Beck B.J."/>
            <person name="De Vos P."/>
            <person name="Vandamme P."/>
            <person name="Eisen J.A."/>
            <person name="Garrity G."/>
            <person name="Hugenholtz P."/>
            <person name="Kyrpides N.C."/>
        </authorList>
    </citation>
    <scope>NUCLEOTIDE SEQUENCE [LARGE SCALE GENOMIC DNA]</scope>
    <source>
        <strain evidence="3 4">CV2</strain>
    </source>
</reference>
<feature type="compositionally biased region" description="Low complexity" evidence="1">
    <location>
        <begin position="79"/>
        <end position="88"/>
    </location>
</feature>
<dbReference type="OrthoDB" id="9965658at2"/>
<evidence type="ECO:0000313" key="4">
    <source>
        <dbReference type="Proteomes" id="UP000293519"/>
    </source>
</evidence>
<name>A0A4Q7LY06_9MICO</name>
<organism evidence="3 4">
    <name type="scientific">Microcella putealis</name>
    <dbReference type="NCBI Taxonomy" id="337005"/>
    <lineage>
        <taxon>Bacteria</taxon>
        <taxon>Bacillati</taxon>
        <taxon>Actinomycetota</taxon>
        <taxon>Actinomycetes</taxon>
        <taxon>Micrococcales</taxon>
        <taxon>Microbacteriaceae</taxon>
        <taxon>Microcella</taxon>
    </lineage>
</organism>
<evidence type="ECO:0000313" key="3">
    <source>
        <dbReference type="EMBL" id="RZS59312.1"/>
    </source>
</evidence>
<feature type="signal peptide" evidence="2">
    <location>
        <begin position="1"/>
        <end position="23"/>
    </location>
</feature>
<dbReference type="RefSeq" id="WP_130484410.1">
    <property type="nucleotide sequence ID" value="NZ_SGWW01000001.1"/>
</dbReference>
<dbReference type="AlphaFoldDB" id="A0A4Q7LY06"/>
<accession>A0A4Q7LY06</accession>
<feature type="region of interest" description="Disordered" evidence="1">
    <location>
        <begin position="79"/>
        <end position="137"/>
    </location>
</feature>
<gene>
    <name evidence="3" type="ORF">EV141_0532</name>
</gene>
<dbReference type="Proteomes" id="UP000293519">
    <property type="component" value="Unassembled WGS sequence"/>
</dbReference>
<protein>
    <submittedName>
        <fullName evidence="3">Uncharacterized protein</fullName>
    </submittedName>
</protein>
<feature type="compositionally biased region" description="Pro residues" evidence="1">
    <location>
        <begin position="89"/>
        <end position="116"/>
    </location>
</feature>
<comment type="caution">
    <text evidence="3">The sequence shown here is derived from an EMBL/GenBank/DDBJ whole genome shotgun (WGS) entry which is preliminary data.</text>
</comment>
<evidence type="ECO:0000256" key="1">
    <source>
        <dbReference type="SAM" id="MobiDB-lite"/>
    </source>
</evidence>
<feature type="compositionally biased region" description="Low complexity" evidence="1">
    <location>
        <begin position="117"/>
        <end position="130"/>
    </location>
</feature>
<keyword evidence="4" id="KW-1185">Reference proteome</keyword>
<sequence>MKTTGWIAAGAASALGLGVLASAALTAANAMPLVDNATATDVPPISTAVGDAKAFAGNGDVRFWVASSTPVVSVTASASDPAVATTLTPSPPSAVAPAPAPTVQPAPAPAPQPVAPVQPGSNSISVPDSGSVGGSSD</sequence>
<proteinExistence type="predicted"/>